<name>A0AAW0NW04_9GOBI</name>
<keyword evidence="3" id="KW-1185">Reference proteome</keyword>
<feature type="compositionally biased region" description="Basic and acidic residues" evidence="1">
    <location>
        <begin position="102"/>
        <end position="119"/>
    </location>
</feature>
<evidence type="ECO:0000313" key="3">
    <source>
        <dbReference type="Proteomes" id="UP001460270"/>
    </source>
</evidence>
<comment type="caution">
    <text evidence="2">The sequence shown here is derived from an EMBL/GenBank/DDBJ whole genome shotgun (WGS) entry which is preliminary data.</text>
</comment>
<reference evidence="3" key="1">
    <citation type="submission" date="2024-04" db="EMBL/GenBank/DDBJ databases">
        <title>Salinicola lusitanus LLJ914,a marine bacterium isolated from the Okinawa Trough.</title>
        <authorList>
            <person name="Li J."/>
        </authorList>
    </citation>
    <scope>NUCLEOTIDE SEQUENCE [LARGE SCALE GENOMIC DNA]</scope>
</reference>
<proteinExistence type="predicted"/>
<protein>
    <recommendedName>
        <fullName evidence="4">Prolactin receptor</fullName>
    </recommendedName>
</protein>
<dbReference type="Proteomes" id="UP001460270">
    <property type="component" value="Unassembled WGS sequence"/>
</dbReference>
<gene>
    <name evidence="2" type="ORF">WMY93_015995</name>
</gene>
<sequence length="119" mass="12921">MEDHAVLFHLELSPVTASAPQQNLPSYGRIVVANGDIRPDSTGACPGTAAKETDSAPCPKGRTLTTATEELTTADEPRDTEKICQPIRRTDWPGLPAHKSKDKTTLTAEERVKEDIHMS</sequence>
<organism evidence="2 3">
    <name type="scientific">Mugilogobius chulae</name>
    <name type="common">yellowstripe goby</name>
    <dbReference type="NCBI Taxonomy" id="88201"/>
    <lineage>
        <taxon>Eukaryota</taxon>
        <taxon>Metazoa</taxon>
        <taxon>Chordata</taxon>
        <taxon>Craniata</taxon>
        <taxon>Vertebrata</taxon>
        <taxon>Euteleostomi</taxon>
        <taxon>Actinopterygii</taxon>
        <taxon>Neopterygii</taxon>
        <taxon>Teleostei</taxon>
        <taxon>Neoteleostei</taxon>
        <taxon>Acanthomorphata</taxon>
        <taxon>Gobiaria</taxon>
        <taxon>Gobiiformes</taxon>
        <taxon>Gobioidei</taxon>
        <taxon>Gobiidae</taxon>
        <taxon>Gobionellinae</taxon>
        <taxon>Mugilogobius</taxon>
    </lineage>
</organism>
<evidence type="ECO:0000313" key="2">
    <source>
        <dbReference type="EMBL" id="KAK7907383.1"/>
    </source>
</evidence>
<accession>A0AAW0NW04</accession>
<evidence type="ECO:0008006" key="4">
    <source>
        <dbReference type="Google" id="ProtNLM"/>
    </source>
</evidence>
<dbReference type="EMBL" id="JBBPFD010000011">
    <property type="protein sequence ID" value="KAK7907383.1"/>
    <property type="molecule type" value="Genomic_DNA"/>
</dbReference>
<dbReference type="AlphaFoldDB" id="A0AAW0NW04"/>
<evidence type="ECO:0000256" key="1">
    <source>
        <dbReference type="SAM" id="MobiDB-lite"/>
    </source>
</evidence>
<feature type="region of interest" description="Disordered" evidence="1">
    <location>
        <begin position="39"/>
        <end position="119"/>
    </location>
</feature>